<comment type="caution">
    <text evidence="2">The sequence shown here is derived from an EMBL/GenBank/DDBJ whole genome shotgun (WGS) entry which is preliminary data.</text>
</comment>
<protein>
    <submittedName>
        <fullName evidence="2">Uncharacterized protein</fullName>
    </submittedName>
</protein>
<gene>
    <name evidence="2" type="ORF">V1478_013419</name>
</gene>
<feature type="region of interest" description="Disordered" evidence="1">
    <location>
        <begin position="223"/>
        <end position="265"/>
    </location>
</feature>
<feature type="compositionally biased region" description="Basic and acidic residues" evidence="1">
    <location>
        <begin position="223"/>
        <end position="249"/>
    </location>
</feature>
<proteinExistence type="predicted"/>
<name>A0ABD2AAS4_VESSQ</name>
<evidence type="ECO:0000256" key="1">
    <source>
        <dbReference type="SAM" id="MobiDB-lite"/>
    </source>
</evidence>
<evidence type="ECO:0000313" key="2">
    <source>
        <dbReference type="EMBL" id="KAL2717719.1"/>
    </source>
</evidence>
<dbReference type="EMBL" id="JAUDFV010000153">
    <property type="protein sequence ID" value="KAL2717719.1"/>
    <property type="molecule type" value="Genomic_DNA"/>
</dbReference>
<accession>A0ABD2AAS4</accession>
<keyword evidence="3" id="KW-1185">Reference proteome</keyword>
<organism evidence="2 3">
    <name type="scientific">Vespula squamosa</name>
    <name type="common">Southern yellow jacket</name>
    <name type="synonym">Wasp</name>
    <dbReference type="NCBI Taxonomy" id="30214"/>
    <lineage>
        <taxon>Eukaryota</taxon>
        <taxon>Metazoa</taxon>
        <taxon>Ecdysozoa</taxon>
        <taxon>Arthropoda</taxon>
        <taxon>Hexapoda</taxon>
        <taxon>Insecta</taxon>
        <taxon>Pterygota</taxon>
        <taxon>Neoptera</taxon>
        <taxon>Endopterygota</taxon>
        <taxon>Hymenoptera</taxon>
        <taxon>Apocrita</taxon>
        <taxon>Aculeata</taxon>
        <taxon>Vespoidea</taxon>
        <taxon>Vespidae</taxon>
        <taxon>Vespinae</taxon>
        <taxon>Vespula</taxon>
    </lineage>
</organism>
<reference evidence="2 3" key="1">
    <citation type="journal article" date="2024" name="Ann. Entomol. Soc. Am.">
        <title>Genomic analyses of the southern and eastern yellowjacket wasps (Hymenoptera: Vespidae) reveal evolutionary signatures of social life.</title>
        <authorList>
            <person name="Catto M.A."/>
            <person name="Caine P.B."/>
            <person name="Orr S.E."/>
            <person name="Hunt B.G."/>
            <person name="Goodisman M.A.D."/>
        </authorList>
    </citation>
    <scope>NUCLEOTIDE SEQUENCE [LARGE SCALE GENOMIC DNA]</scope>
    <source>
        <strain evidence="2">233</strain>
        <tissue evidence="2">Head and thorax</tissue>
    </source>
</reference>
<dbReference type="Proteomes" id="UP001607302">
    <property type="component" value="Unassembled WGS sequence"/>
</dbReference>
<dbReference type="AlphaFoldDB" id="A0ABD2AAS4"/>
<evidence type="ECO:0000313" key="3">
    <source>
        <dbReference type="Proteomes" id="UP001607302"/>
    </source>
</evidence>
<sequence length="265" mass="30509">MKKHFVNFSISIYRKYYRPRSHRVEVAAFGDPRANADSTLQFAFRDAFPLRVLQASQPTGDGSHREEVAAFGDPRANADSTLQFAFRDAFPLRELQASQPTGDGNDCLFSAENTEDVRSNLFARKYLLPIRFSYKASISDPGPTARRLLHSGTHELTLTLLYNSRSEMPFRFGSFRLLSPLEMGETPLTEGSTVHSVCFRHLETRPVVSIFRYFKDQNGVLENRVKEDEKKKKEKRRSKEEEKKEKETRNVCAGAHERKRIRNDE</sequence>